<evidence type="ECO:0000256" key="4">
    <source>
        <dbReference type="ARBA" id="ARBA00023002"/>
    </source>
</evidence>
<organism evidence="9 10">
    <name type="scientific">Trichosporon asahii var. asahii (strain CBS 8904)</name>
    <name type="common">Yeast</name>
    <dbReference type="NCBI Taxonomy" id="1220162"/>
    <lineage>
        <taxon>Eukaryota</taxon>
        <taxon>Fungi</taxon>
        <taxon>Dikarya</taxon>
        <taxon>Basidiomycota</taxon>
        <taxon>Agaricomycotina</taxon>
        <taxon>Tremellomycetes</taxon>
        <taxon>Trichosporonales</taxon>
        <taxon>Trichosporonaceae</taxon>
        <taxon>Trichosporon</taxon>
    </lineage>
</organism>
<dbReference type="GO" id="GO:0015940">
    <property type="term" value="P:pantothenate biosynthetic process"/>
    <property type="evidence" value="ECO:0007669"/>
    <property type="project" value="InterPro"/>
</dbReference>
<dbReference type="InterPro" id="IPR013328">
    <property type="entry name" value="6PGD_dom2"/>
</dbReference>
<evidence type="ECO:0000256" key="2">
    <source>
        <dbReference type="ARBA" id="ARBA00013014"/>
    </source>
</evidence>
<dbReference type="InterPro" id="IPR036291">
    <property type="entry name" value="NAD(P)-bd_dom_sf"/>
</dbReference>
<dbReference type="OMA" id="QCTELAW"/>
<dbReference type="EMBL" id="AMBO01000277">
    <property type="protein sequence ID" value="EKD02682.1"/>
    <property type="molecule type" value="Genomic_DNA"/>
</dbReference>
<evidence type="ECO:0000256" key="6">
    <source>
        <dbReference type="SAM" id="MobiDB-lite"/>
    </source>
</evidence>
<dbReference type="SUPFAM" id="SSF48179">
    <property type="entry name" value="6-phosphogluconate dehydrogenase C-terminal domain-like"/>
    <property type="match status" value="1"/>
</dbReference>
<dbReference type="eggNOG" id="ENOG502QPT5">
    <property type="taxonomic scope" value="Eukaryota"/>
</dbReference>
<dbReference type="OrthoDB" id="73846at2759"/>
<sequence length="492" mass="54279">MRFHVLGIGSIGTLVAHNLRRAVPSAEVNLLQRRAKNLRGKGKETDKERNLTLEVQRHGTKTVSSGYVVDLTKADWPGKEHFKTELEEQGIAVSAGGPIDSLIVCTKAQGTSHAIGEIADRIQPSSVITLLQNGMGVYDELCAKYWPDPGLRPQFILGTTTHGVTPGERNGSILHMTKPGDGALKLGVVPDPRGKTSYDRWLWGSAASRIPSVGQPIAPTYPLPKLNAEPNVRETLNAFLSMTELNPEVLPMANLYHELLLKVAVNATINALTASLGGGFMRNGDLVRSSPGFQLIKQTAAETSAVLQAYLRNLAGGHPPEPEVMRLFSATSLEDRIKSIATQTQDNTSSMAMDVKAGRDTEIDYINGFFVALGTKLGVPTPLNRMLVQMVKLRAEMAGLGNTFLPPIVDVIKRRERKMVNKQEEKLARRALSLEERRLSLERIEQRESELEKRERRRARKSAKRQRVREQEAARKLATVEMPPVVMSSKEQ</sequence>
<evidence type="ECO:0000259" key="7">
    <source>
        <dbReference type="Pfam" id="PF02558"/>
    </source>
</evidence>
<dbReference type="PANTHER" id="PTHR43765:SF2">
    <property type="entry name" value="2-DEHYDROPANTOATE 2-REDUCTASE"/>
    <property type="match status" value="1"/>
</dbReference>
<protein>
    <recommendedName>
        <fullName evidence="2">2-dehydropantoate 2-reductase</fullName>
        <ecNumber evidence="2">1.1.1.169</ecNumber>
    </recommendedName>
    <alternativeName>
        <fullName evidence="5">Ketopantoate reductase</fullName>
    </alternativeName>
</protein>
<dbReference type="AlphaFoldDB" id="K1VSZ2"/>
<dbReference type="InterPro" id="IPR013332">
    <property type="entry name" value="KPR_N"/>
</dbReference>
<feature type="region of interest" description="Disordered" evidence="6">
    <location>
        <begin position="445"/>
        <end position="492"/>
    </location>
</feature>
<dbReference type="SUPFAM" id="SSF51735">
    <property type="entry name" value="NAD(P)-binding Rossmann-fold domains"/>
    <property type="match status" value="1"/>
</dbReference>
<dbReference type="Proteomes" id="UP000006757">
    <property type="component" value="Unassembled WGS sequence"/>
</dbReference>
<feature type="domain" description="Ketopantoate reductase N-terminal" evidence="7">
    <location>
        <begin position="3"/>
        <end position="188"/>
    </location>
</feature>
<feature type="domain" description="Ketopantoate reductase C-terminal" evidence="8">
    <location>
        <begin position="255"/>
        <end position="393"/>
    </location>
</feature>
<reference evidence="9 10" key="1">
    <citation type="journal article" date="2012" name="Eukaryot. Cell">
        <title>Genome sequence of the Trichosporon asahii environmental strain CBS 8904.</title>
        <authorList>
            <person name="Yang R.Y."/>
            <person name="Li H.T."/>
            <person name="Zhu H."/>
            <person name="Zhou G.P."/>
            <person name="Wang M."/>
            <person name="Wang L."/>
        </authorList>
    </citation>
    <scope>NUCLEOTIDE SEQUENCE [LARGE SCALE GENOMIC DNA]</scope>
    <source>
        <strain evidence="9 10">CBS 8904</strain>
    </source>
</reference>
<dbReference type="HOGENOM" id="CLU_031468_10_3_1"/>
<dbReference type="STRING" id="1220162.K1VSZ2"/>
<feature type="compositionally biased region" description="Basic and acidic residues" evidence="6">
    <location>
        <begin position="445"/>
        <end position="454"/>
    </location>
</feature>
<dbReference type="Pfam" id="PF08546">
    <property type="entry name" value="ApbA_C"/>
    <property type="match status" value="1"/>
</dbReference>
<dbReference type="GO" id="GO:0008677">
    <property type="term" value="F:2-dehydropantoate 2-reductase activity"/>
    <property type="evidence" value="ECO:0007669"/>
    <property type="project" value="UniProtKB-EC"/>
</dbReference>
<dbReference type="GO" id="GO:0050661">
    <property type="term" value="F:NADP binding"/>
    <property type="evidence" value="ECO:0007669"/>
    <property type="project" value="TreeGrafter"/>
</dbReference>
<dbReference type="InterPro" id="IPR003710">
    <property type="entry name" value="ApbA"/>
</dbReference>
<dbReference type="NCBIfam" id="TIGR00745">
    <property type="entry name" value="apbA_panE"/>
    <property type="match status" value="1"/>
</dbReference>
<comment type="caution">
    <text evidence="9">The sequence shown here is derived from an EMBL/GenBank/DDBJ whole genome shotgun (WGS) entry which is preliminary data.</text>
</comment>
<dbReference type="FunCoup" id="K1VSZ2">
    <property type="interactions" value="191"/>
</dbReference>
<dbReference type="InParanoid" id="K1VSZ2"/>
<dbReference type="InterPro" id="IPR050838">
    <property type="entry name" value="Ketopantoate_reductase"/>
</dbReference>
<dbReference type="GO" id="GO:0005739">
    <property type="term" value="C:mitochondrion"/>
    <property type="evidence" value="ECO:0007669"/>
    <property type="project" value="TreeGrafter"/>
</dbReference>
<evidence type="ECO:0000259" key="8">
    <source>
        <dbReference type="Pfam" id="PF08546"/>
    </source>
</evidence>
<evidence type="ECO:0000256" key="5">
    <source>
        <dbReference type="ARBA" id="ARBA00032024"/>
    </source>
</evidence>
<dbReference type="PANTHER" id="PTHR43765">
    <property type="entry name" value="2-DEHYDROPANTOATE 2-REDUCTASE-RELATED"/>
    <property type="match status" value="1"/>
</dbReference>
<dbReference type="InterPro" id="IPR013752">
    <property type="entry name" value="KPA_reductase"/>
</dbReference>
<dbReference type="Pfam" id="PF02558">
    <property type="entry name" value="ApbA"/>
    <property type="match status" value="1"/>
</dbReference>
<evidence type="ECO:0000256" key="1">
    <source>
        <dbReference type="ARBA" id="ARBA00007870"/>
    </source>
</evidence>
<keyword evidence="10" id="KW-1185">Reference proteome</keyword>
<evidence type="ECO:0000313" key="10">
    <source>
        <dbReference type="Proteomes" id="UP000006757"/>
    </source>
</evidence>
<evidence type="ECO:0000313" key="9">
    <source>
        <dbReference type="EMBL" id="EKD02682.1"/>
    </source>
</evidence>
<dbReference type="Gene3D" id="3.40.50.720">
    <property type="entry name" value="NAD(P)-binding Rossmann-like Domain"/>
    <property type="match status" value="1"/>
</dbReference>
<dbReference type="EC" id="1.1.1.169" evidence="2"/>
<dbReference type="Gene3D" id="1.10.1040.10">
    <property type="entry name" value="N-(1-d-carboxylethyl)-l-norvaline Dehydrogenase, domain 2"/>
    <property type="match status" value="1"/>
</dbReference>
<dbReference type="InterPro" id="IPR008927">
    <property type="entry name" value="6-PGluconate_DH-like_C_sf"/>
</dbReference>
<name>K1VSZ2_TRIAC</name>
<accession>K1VSZ2</accession>
<proteinExistence type="inferred from homology"/>
<comment type="similarity">
    <text evidence="1">Belongs to the ketopantoate reductase family.</text>
</comment>
<evidence type="ECO:0000256" key="3">
    <source>
        <dbReference type="ARBA" id="ARBA00022857"/>
    </source>
</evidence>
<feature type="compositionally biased region" description="Basic residues" evidence="6">
    <location>
        <begin position="455"/>
        <end position="467"/>
    </location>
</feature>
<gene>
    <name evidence="9" type="ORF">A1Q2_02912</name>
</gene>
<keyword evidence="4" id="KW-0560">Oxidoreductase</keyword>
<keyword evidence="3" id="KW-0521">NADP</keyword>